<proteinExistence type="inferred from homology"/>
<dbReference type="STRING" id="1004.SAMN05661012_01625"/>
<name>A0A1K1P1S4_9BACT</name>
<sequence length="258" mass="28178">MNTILLHVQDHIATITLNRPDVYNAFNDEQSYELQEALKQVEKDPQVRAVVLTGAGKAFCSGQDLKAAMEAGDRKLSDSLHKRYNPIIRAIRNMPKPIICKLNGVAAGAGCSLALACDLIIANETASLIEIFINIALVLDSGSSYFLPRTVGYHRAFELATKATKLSAAEAKELGLVNKVVKGEELDQVVQEEALFYANAPTKAIALLKKMLTTGMTEDLDTVLDYEAYCQEIAGNTSDNKEGIKAFIEKRKPVFTGN</sequence>
<organism evidence="3 5">
    <name type="scientific">Chitinophaga sancti</name>
    <dbReference type="NCBI Taxonomy" id="1004"/>
    <lineage>
        <taxon>Bacteria</taxon>
        <taxon>Pseudomonadati</taxon>
        <taxon>Bacteroidota</taxon>
        <taxon>Chitinophagia</taxon>
        <taxon>Chitinophagales</taxon>
        <taxon>Chitinophagaceae</taxon>
        <taxon>Chitinophaga</taxon>
    </lineage>
</organism>
<protein>
    <submittedName>
        <fullName evidence="3">2-(1,2-epoxy-1,2-dihydrophenyl)acetyl-CoA isomerase</fullName>
    </submittedName>
    <submittedName>
        <fullName evidence="4">Enoyl-CoA hydratase-related protein</fullName>
    </submittedName>
</protein>
<keyword evidence="3" id="KW-0413">Isomerase</keyword>
<dbReference type="CDD" id="cd06558">
    <property type="entry name" value="crotonase-like"/>
    <property type="match status" value="1"/>
</dbReference>
<dbReference type="Proteomes" id="UP000183788">
    <property type="component" value="Unassembled WGS sequence"/>
</dbReference>
<dbReference type="InterPro" id="IPR001753">
    <property type="entry name" value="Enoyl-CoA_hydra/iso"/>
</dbReference>
<dbReference type="RefSeq" id="WP_072358731.1">
    <property type="nucleotide sequence ID" value="NZ_CP139972.1"/>
</dbReference>
<dbReference type="InterPro" id="IPR014748">
    <property type="entry name" value="Enoyl-CoA_hydra_C"/>
</dbReference>
<dbReference type="SUPFAM" id="SSF52096">
    <property type="entry name" value="ClpP/crotonase"/>
    <property type="match status" value="1"/>
</dbReference>
<reference evidence="4 6" key="2">
    <citation type="submission" date="2023-11" db="EMBL/GenBank/DDBJ databases">
        <title>MicrobeMod: A computational toolkit for identifying prokaryotic methylation and restriction-modification with nanopore sequencing.</title>
        <authorList>
            <person name="Crits-Christoph A."/>
            <person name="Kang S.C."/>
            <person name="Lee H."/>
            <person name="Ostrov N."/>
        </authorList>
    </citation>
    <scope>NUCLEOTIDE SEQUENCE [LARGE SCALE GENOMIC DNA]</scope>
    <source>
        <strain evidence="4 6">ATCC 23090</strain>
    </source>
</reference>
<comment type="similarity">
    <text evidence="1">Belongs to the enoyl-CoA hydratase/isomerase family.</text>
</comment>
<reference evidence="3 5" key="1">
    <citation type="submission" date="2016-11" db="EMBL/GenBank/DDBJ databases">
        <authorList>
            <person name="Jaros S."/>
            <person name="Januszkiewicz K."/>
            <person name="Wedrychowicz H."/>
        </authorList>
    </citation>
    <scope>NUCLEOTIDE SEQUENCE [LARGE SCALE GENOMIC DNA]</scope>
    <source>
        <strain evidence="3 5">DSM 784</strain>
    </source>
</reference>
<evidence type="ECO:0000256" key="1">
    <source>
        <dbReference type="ARBA" id="ARBA00005254"/>
    </source>
</evidence>
<dbReference type="AlphaFoldDB" id="A0A1K1P1S4"/>
<dbReference type="Pfam" id="PF00378">
    <property type="entry name" value="ECH_1"/>
    <property type="match status" value="1"/>
</dbReference>
<evidence type="ECO:0000256" key="2">
    <source>
        <dbReference type="ARBA" id="ARBA00023239"/>
    </source>
</evidence>
<evidence type="ECO:0000313" key="4">
    <source>
        <dbReference type="EMBL" id="WQG87548.1"/>
    </source>
</evidence>
<keyword evidence="2" id="KW-0456">Lyase</keyword>
<accession>A0A1K1P1S4</accession>
<dbReference type="Gene3D" id="1.10.12.10">
    <property type="entry name" value="Lyase 2-enoyl-coa Hydratase, Chain A, domain 2"/>
    <property type="match status" value="1"/>
</dbReference>
<gene>
    <name evidence="3" type="ORF">SAMN05661012_01625</name>
    <name evidence="4" type="ORF">SR876_21720</name>
</gene>
<dbReference type="GO" id="GO:0016853">
    <property type="term" value="F:isomerase activity"/>
    <property type="evidence" value="ECO:0007669"/>
    <property type="project" value="UniProtKB-KW"/>
</dbReference>
<dbReference type="EMBL" id="FPIZ01000004">
    <property type="protein sequence ID" value="SFW40614.1"/>
    <property type="molecule type" value="Genomic_DNA"/>
</dbReference>
<dbReference type="InterPro" id="IPR029045">
    <property type="entry name" value="ClpP/crotonase-like_dom_sf"/>
</dbReference>
<dbReference type="Proteomes" id="UP001326715">
    <property type="component" value="Chromosome"/>
</dbReference>
<keyword evidence="6" id="KW-1185">Reference proteome</keyword>
<dbReference type="PANTHER" id="PTHR11941:SF133">
    <property type="entry name" value="1,2-EPOXYPHENYLACETYL-COA ISOMERASE"/>
    <property type="match status" value="1"/>
</dbReference>
<dbReference type="GO" id="GO:0006635">
    <property type="term" value="P:fatty acid beta-oxidation"/>
    <property type="evidence" value="ECO:0007669"/>
    <property type="project" value="TreeGrafter"/>
</dbReference>
<dbReference type="EMBL" id="CP140154">
    <property type="protein sequence ID" value="WQG87548.1"/>
    <property type="molecule type" value="Genomic_DNA"/>
</dbReference>
<evidence type="ECO:0000313" key="6">
    <source>
        <dbReference type="Proteomes" id="UP001326715"/>
    </source>
</evidence>
<dbReference type="OrthoDB" id="9775794at2"/>
<evidence type="ECO:0000313" key="5">
    <source>
        <dbReference type="Proteomes" id="UP000183788"/>
    </source>
</evidence>
<dbReference type="PANTHER" id="PTHR11941">
    <property type="entry name" value="ENOYL-COA HYDRATASE-RELATED"/>
    <property type="match status" value="1"/>
</dbReference>
<evidence type="ECO:0000313" key="3">
    <source>
        <dbReference type="EMBL" id="SFW40614.1"/>
    </source>
</evidence>
<dbReference type="Gene3D" id="3.90.226.10">
    <property type="entry name" value="2-enoyl-CoA Hydratase, Chain A, domain 1"/>
    <property type="match status" value="1"/>
</dbReference>
<dbReference type="GO" id="GO:0016829">
    <property type="term" value="F:lyase activity"/>
    <property type="evidence" value="ECO:0007669"/>
    <property type="project" value="UniProtKB-KW"/>
</dbReference>